<dbReference type="CDD" id="cd06565">
    <property type="entry name" value="GH20_GcnA-like"/>
    <property type="match status" value="1"/>
</dbReference>
<protein>
    <submittedName>
        <fullName evidence="5">Beta-N-acetylhexosaminidase</fullName>
    </submittedName>
</protein>
<accession>A0A291QZC2</accession>
<keyword evidence="6" id="KW-1185">Reference proteome</keyword>
<name>A0A291QZC2_9BACT</name>
<organism evidence="5 6">
    <name type="scientific">Chitinophaga caeni</name>
    <dbReference type="NCBI Taxonomy" id="2029983"/>
    <lineage>
        <taxon>Bacteria</taxon>
        <taxon>Pseudomonadati</taxon>
        <taxon>Bacteroidota</taxon>
        <taxon>Chitinophagia</taxon>
        <taxon>Chitinophagales</taxon>
        <taxon>Chitinophagaceae</taxon>
        <taxon>Chitinophaga</taxon>
    </lineage>
</organism>
<evidence type="ECO:0000259" key="4">
    <source>
        <dbReference type="Pfam" id="PF00728"/>
    </source>
</evidence>
<dbReference type="RefSeq" id="WP_098195629.1">
    <property type="nucleotide sequence ID" value="NZ_CP023777.1"/>
</dbReference>
<dbReference type="InterPro" id="IPR017853">
    <property type="entry name" value="GH"/>
</dbReference>
<evidence type="ECO:0000256" key="1">
    <source>
        <dbReference type="ARBA" id="ARBA00006285"/>
    </source>
</evidence>
<feature type="signal peptide" evidence="3">
    <location>
        <begin position="1"/>
        <end position="21"/>
    </location>
</feature>
<comment type="similarity">
    <text evidence="1">Belongs to the glycosyl hydrolase 20 family.</text>
</comment>
<evidence type="ECO:0000256" key="2">
    <source>
        <dbReference type="ARBA" id="ARBA00022801"/>
    </source>
</evidence>
<dbReference type="Proteomes" id="UP000220133">
    <property type="component" value="Chromosome"/>
</dbReference>
<proteinExistence type="inferred from homology"/>
<dbReference type="Pfam" id="PF00728">
    <property type="entry name" value="Glyco_hydro_20"/>
    <property type="match status" value="1"/>
</dbReference>
<reference evidence="5 6" key="1">
    <citation type="submission" date="2017-10" db="EMBL/GenBank/DDBJ databases">
        <title>Paenichitinophaga pekingensis gen. nov., sp. nov., isolated from activated sludge.</title>
        <authorList>
            <person name="Jin D."/>
            <person name="Kong X."/>
            <person name="Deng Y."/>
            <person name="Bai Z."/>
        </authorList>
    </citation>
    <scope>NUCLEOTIDE SEQUENCE [LARGE SCALE GENOMIC DNA]</scope>
    <source>
        <strain evidence="5 6">13</strain>
    </source>
</reference>
<dbReference type="OrthoDB" id="9763537at2"/>
<evidence type="ECO:0000313" key="5">
    <source>
        <dbReference type="EMBL" id="ATL49261.1"/>
    </source>
</evidence>
<sequence length="512" mass="59331">MFRKFIALCLWVVCCVNTVFAQREDFHIKGFHLDLRIQVMKMPVLRQFVKHLADNGINTLVMEWEASYPYREHAVISNQYAYSRQEVKDFINYCDSLHVDVIPLQQSFGHVEYILRHPRYKNLREDSKDYSQVNPTKDAECKALFKDLYKDMISTHHSKYIHIGGDETYLLGHSKASREKVAKVGKGRLYGDYIKMLCDLVVSLGKIPVVWADIALKYPDALEGLPKQTVFVDWNYGWPLDRFGDHSKLMRSGFEIWGSPAIRSGPDNYFLSDWAKHFDNISTFIPQARKLGYKGIVMTSWSTSGIYSPVFESATDIVDLYAVRRVYPLSGFNMLVDAYLRSVEASSPLNIRQFIDQYCKEKFDFNQSQSGKFWAALKAAPYEVVQDTVPVAGISIAALLDSAQQSAEVIRRLQPRKNSALYGHYLLMADIRVFYLSCMEIQYRLNKDDFNPAIAGKLLSQLKRLHPEKLDQRFALLNKDWLYPAEIGEENRLRNYKWHLLKQKLEAYVRSN</sequence>
<dbReference type="GO" id="GO:0005975">
    <property type="term" value="P:carbohydrate metabolic process"/>
    <property type="evidence" value="ECO:0007669"/>
    <property type="project" value="InterPro"/>
</dbReference>
<dbReference type="AlphaFoldDB" id="A0A291QZC2"/>
<evidence type="ECO:0000313" key="6">
    <source>
        <dbReference type="Proteomes" id="UP000220133"/>
    </source>
</evidence>
<keyword evidence="3" id="KW-0732">Signal</keyword>
<dbReference type="PANTHER" id="PTHR21040:SF8">
    <property type="entry name" value="BCDNA.GH04120"/>
    <property type="match status" value="1"/>
</dbReference>
<evidence type="ECO:0000256" key="3">
    <source>
        <dbReference type="SAM" id="SignalP"/>
    </source>
</evidence>
<dbReference type="EMBL" id="CP023777">
    <property type="protein sequence ID" value="ATL49261.1"/>
    <property type="molecule type" value="Genomic_DNA"/>
</dbReference>
<feature type="chain" id="PRO_5012764756" evidence="3">
    <location>
        <begin position="22"/>
        <end position="512"/>
    </location>
</feature>
<keyword evidence="2" id="KW-0378">Hydrolase</keyword>
<dbReference type="KEGG" id="cbae:COR50_19940"/>
<gene>
    <name evidence="5" type="ORF">COR50_19940</name>
</gene>
<dbReference type="PANTHER" id="PTHR21040">
    <property type="entry name" value="BCDNA.GH04120"/>
    <property type="match status" value="1"/>
</dbReference>
<feature type="domain" description="Glycoside hydrolase family 20 catalytic" evidence="4">
    <location>
        <begin position="76"/>
        <end position="236"/>
    </location>
</feature>
<dbReference type="InterPro" id="IPR015883">
    <property type="entry name" value="Glyco_hydro_20_cat"/>
</dbReference>
<dbReference type="Gene3D" id="3.20.20.80">
    <property type="entry name" value="Glycosidases"/>
    <property type="match status" value="1"/>
</dbReference>
<dbReference type="GO" id="GO:0004563">
    <property type="term" value="F:beta-N-acetylhexosaminidase activity"/>
    <property type="evidence" value="ECO:0007669"/>
    <property type="project" value="UniProtKB-ARBA"/>
</dbReference>
<dbReference type="InterPro" id="IPR038901">
    <property type="entry name" value="HEXDC-like"/>
</dbReference>
<dbReference type="SUPFAM" id="SSF51445">
    <property type="entry name" value="(Trans)glycosidases"/>
    <property type="match status" value="1"/>
</dbReference>